<proteinExistence type="predicted"/>
<evidence type="ECO:0000313" key="2">
    <source>
        <dbReference type="Proteomes" id="UP000177042"/>
    </source>
</evidence>
<comment type="caution">
    <text evidence="1">The sequence shown here is derived from an EMBL/GenBank/DDBJ whole genome shotgun (WGS) entry which is preliminary data.</text>
</comment>
<accession>A0A1F5J9G3</accession>
<gene>
    <name evidence="1" type="ORF">A3C26_04045</name>
</gene>
<protein>
    <submittedName>
        <fullName evidence="1">Uncharacterized protein</fullName>
    </submittedName>
</protein>
<reference evidence="1 2" key="1">
    <citation type="journal article" date="2016" name="Nat. Commun.">
        <title>Thousands of microbial genomes shed light on interconnected biogeochemical processes in an aquifer system.</title>
        <authorList>
            <person name="Anantharaman K."/>
            <person name="Brown C.T."/>
            <person name="Hug L.A."/>
            <person name="Sharon I."/>
            <person name="Castelle C.J."/>
            <person name="Probst A.J."/>
            <person name="Thomas B.C."/>
            <person name="Singh A."/>
            <person name="Wilkins M.J."/>
            <person name="Karaoz U."/>
            <person name="Brodie E.L."/>
            <person name="Williams K.H."/>
            <person name="Hubbard S.S."/>
            <person name="Banfield J.F."/>
        </authorList>
    </citation>
    <scope>NUCLEOTIDE SEQUENCE [LARGE SCALE GENOMIC DNA]</scope>
</reference>
<sequence>MIKTSYSDQPCERCGSKKAIIIIDKVITAVSARGAKIEYSQIVCTNIVCQKEFDSKLAEKIQKNEAIKLKRAEEKAARKAQSKIL</sequence>
<dbReference type="AlphaFoldDB" id="A0A1F5J9G3"/>
<organism evidence="1 2">
    <name type="scientific">Candidatus Daviesbacteria bacterium RIFCSPHIGHO2_02_FULL_39_12</name>
    <dbReference type="NCBI Taxonomy" id="1797770"/>
    <lineage>
        <taxon>Bacteria</taxon>
        <taxon>Candidatus Daviesiibacteriota</taxon>
    </lineage>
</organism>
<evidence type="ECO:0000313" key="1">
    <source>
        <dbReference type="EMBL" id="OGE25287.1"/>
    </source>
</evidence>
<dbReference type="Proteomes" id="UP000177042">
    <property type="component" value="Unassembled WGS sequence"/>
</dbReference>
<dbReference type="EMBL" id="MFCX01000029">
    <property type="protein sequence ID" value="OGE25287.1"/>
    <property type="molecule type" value="Genomic_DNA"/>
</dbReference>
<name>A0A1F5J9G3_9BACT</name>